<evidence type="ECO:0000313" key="7">
    <source>
        <dbReference type="EMBL" id="OYX31805.1"/>
    </source>
</evidence>
<evidence type="ECO:0000256" key="1">
    <source>
        <dbReference type="ARBA" id="ARBA00023015"/>
    </source>
</evidence>
<organism evidence="7 8">
    <name type="scientific">Brevundimonas subvibrioides</name>
    <dbReference type="NCBI Taxonomy" id="74313"/>
    <lineage>
        <taxon>Bacteria</taxon>
        <taxon>Pseudomonadati</taxon>
        <taxon>Pseudomonadota</taxon>
        <taxon>Alphaproteobacteria</taxon>
        <taxon>Caulobacterales</taxon>
        <taxon>Caulobacteraceae</taxon>
        <taxon>Brevundimonas</taxon>
    </lineage>
</organism>
<evidence type="ECO:0000259" key="6">
    <source>
        <dbReference type="PROSITE" id="PS50977"/>
    </source>
</evidence>
<dbReference type="SUPFAM" id="SSF46689">
    <property type="entry name" value="Homeodomain-like"/>
    <property type="match status" value="1"/>
</dbReference>
<accession>A0A258FH13</accession>
<evidence type="ECO:0000256" key="3">
    <source>
        <dbReference type="ARBA" id="ARBA00023163"/>
    </source>
</evidence>
<evidence type="ECO:0000256" key="4">
    <source>
        <dbReference type="PROSITE-ProRule" id="PRU00335"/>
    </source>
</evidence>
<dbReference type="Pfam" id="PF00440">
    <property type="entry name" value="TetR_N"/>
    <property type="match status" value="1"/>
</dbReference>
<evidence type="ECO:0000256" key="5">
    <source>
        <dbReference type="SAM" id="MobiDB-lite"/>
    </source>
</evidence>
<dbReference type="Gene3D" id="1.10.357.10">
    <property type="entry name" value="Tetracycline Repressor, domain 2"/>
    <property type="match status" value="1"/>
</dbReference>
<feature type="domain" description="HTH tetR-type" evidence="6">
    <location>
        <begin position="29"/>
        <end position="89"/>
    </location>
</feature>
<keyword evidence="3" id="KW-0804">Transcription</keyword>
<dbReference type="AlphaFoldDB" id="A0A258FH13"/>
<dbReference type="PRINTS" id="PR00455">
    <property type="entry name" value="HTHTETR"/>
</dbReference>
<protein>
    <recommendedName>
        <fullName evidence="6">HTH tetR-type domain-containing protein</fullName>
    </recommendedName>
</protein>
<dbReference type="PROSITE" id="PS50977">
    <property type="entry name" value="HTH_TETR_2"/>
    <property type="match status" value="1"/>
</dbReference>
<dbReference type="GO" id="GO:0000976">
    <property type="term" value="F:transcription cis-regulatory region binding"/>
    <property type="evidence" value="ECO:0007669"/>
    <property type="project" value="TreeGrafter"/>
</dbReference>
<keyword evidence="1" id="KW-0805">Transcription regulation</keyword>
<evidence type="ECO:0000313" key="8">
    <source>
        <dbReference type="Proteomes" id="UP000215595"/>
    </source>
</evidence>
<proteinExistence type="predicted"/>
<dbReference type="PANTHER" id="PTHR30055:SF234">
    <property type="entry name" value="HTH-TYPE TRANSCRIPTIONAL REGULATOR BETI"/>
    <property type="match status" value="1"/>
</dbReference>
<dbReference type="InterPro" id="IPR050109">
    <property type="entry name" value="HTH-type_TetR-like_transc_reg"/>
</dbReference>
<keyword evidence="2 4" id="KW-0238">DNA-binding</keyword>
<feature type="region of interest" description="Disordered" evidence="5">
    <location>
        <begin position="1"/>
        <end position="25"/>
    </location>
</feature>
<gene>
    <name evidence="7" type="ORF">B7Z01_12185</name>
</gene>
<dbReference type="InterPro" id="IPR001647">
    <property type="entry name" value="HTH_TetR"/>
</dbReference>
<dbReference type="PANTHER" id="PTHR30055">
    <property type="entry name" value="HTH-TYPE TRANSCRIPTIONAL REGULATOR RUTR"/>
    <property type="match status" value="1"/>
</dbReference>
<sequence>MTPDTPTRAQVASDRVASGSAKSRPRDRAATEAAIVSAAERLLLHDGWSGLNVNTLAAAAGVDRKLIYRYFEGVEGVVERLAGQLDLWLGETLAAQPPTQATSYRDFAREMLTGYLRALRASPLILRLVAWELSVDTPLLRRLEAARSAVLQRWTASRRPNLPLPDGVDVVALNVVFLAAIQHLALAAQSRDRFAGVTLDDAGWARIEAAIDRMLLAYPA</sequence>
<evidence type="ECO:0000256" key="2">
    <source>
        <dbReference type="ARBA" id="ARBA00023125"/>
    </source>
</evidence>
<feature type="DNA-binding region" description="H-T-H motif" evidence="4">
    <location>
        <begin position="52"/>
        <end position="71"/>
    </location>
</feature>
<name>A0A258FH13_9CAUL</name>
<dbReference type="GO" id="GO:0003700">
    <property type="term" value="F:DNA-binding transcription factor activity"/>
    <property type="evidence" value="ECO:0007669"/>
    <property type="project" value="TreeGrafter"/>
</dbReference>
<dbReference type="InterPro" id="IPR009057">
    <property type="entry name" value="Homeodomain-like_sf"/>
</dbReference>
<reference evidence="7 8" key="1">
    <citation type="submission" date="2017-03" db="EMBL/GenBank/DDBJ databases">
        <title>Lifting the veil on microbial sulfur biogeochemistry in mining wastewaters.</title>
        <authorList>
            <person name="Kantor R.S."/>
            <person name="Colenbrander Nelson T."/>
            <person name="Marshall S."/>
            <person name="Bennett D."/>
            <person name="Apte S."/>
            <person name="Camacho D."/>
            <person name="Thomas B.C."/>
            <person name="Warren L.A."/>
            <person name="Banfield J.F."/>
        </authorList>
    </citation>
    <scope>NUCLEOTIDE SEQUENCE [LARGE SCALE GENOMIC DNA]</scope>
    <source>
        <strain evidence="7">32-69-9</strain>
    </source>
</reference>
<dbReference type="Proteomes" id="UP000215595">
    <property type="component" value="Unassembled WGS sequence"/>
</dbReference>
<feature type="compositionally biased region" description="Polar residues" evidence="5">
    <location>
        <begin position="1"/>
        <end position="10"/>
    </location>
</feature>
<dbReference type="EMBL" id="NCEB01000028">
    <property type="protein sequence ID" value="OYX31805.1"/>
    <property type="molecule type" value="Genomic_DNA"/>
</dbReference>
<comment type="caution">
    <text evidence="7">The sequence shown here is derived from an EMBL/GenBank/DDBJ whole genome shotgun (WGS) entry which is preliminary data.</text>
</comment>